<feature type="domain" description="UPF0033" evidence="1">
    <location>
        <begin position="2"/>
        <end position="67"/>
    </location>
</feature>
<dbReference type="Gene3D" id="3.30.110.40">
    <property type="entry name" value="TusA-like domain"/>
    <property type="match status" value="1"/>
</dbReference>
<comment type="caution">
    <text evidence="2">The sequence shown here is derived from an EMBL/GenBank/DDBJ whole genome shotgun (WGS) entry which is preliminary data.</text>
</comment>
<name>A0ABU0AVA5_9FIRM</name>
<reference evidence="2 3" key="1">
    <citation type="submission" date="2023-07" db="EMBL/GenBank/DDBJ databases">
        <title>Genomic Encyclopedia of Type Strains, Phase IV (KMG-IV): sequencing the most valuable type-strain genomes for metagenomic binning, comparative biology and taxonomic classification.</title>
        <authorList>
            <person name="Goeker M."/>
        </authorList>
    </citation>
    <scope>NUCLEOTIDE SEQUENCE [LARGE SCALE GENOMIC DNA]</scope>
    <source>
        <strain evidence="2 3">DSM 22616</strain>
    </source>
</reference>
<dbReference type="Pfam" id="PF01206">
    <property type="entry name" value="TusA"/>
    <property type="match status" value="1"/>
</dbReference>
<accession>A0ABU0AVA5</accession>
<dbReference type="EMBL" id="JAUSTN010000005">
    <property type="protein sequence ID" value="MDQ0275185.1"/>
    <property type="molecule type" value="Genomic_DNA"/>
</dbReference>
<dbReference type="InterPro" id="IPR019870">
    <property type="entry name" value="Se_metab_YedF"/>
</dbReference>
<evidence type="ECO:0000259" key="1">
    <source>
        <dbReference type="Pfam" id="PF01206"/>
    </source>
</evidence>
<dbReference type="InterPro" id="IPR003787">
    <property type="entry name" value="Sulphur_relay_DsrE/F-like"/>
</dbReference>
<dbReference type="SUPFAM" id="SSF75169">
    <property type="entry name" value="DsrEFH-like"/>
    <property type="match status" value="1"/>
</dbReference>
<dbReference type="InterPro" id="IPR027396">
    <property type="entry name" value="DsrEFH-like"/>
</dbReference>
<dbReference type="Pfam" id="PF02635">
    <property type="entry name" value="DsrE"/>
    <property type="match status" value="1"/>
</dbReference>
<proteinExistence type="predicted"/>
<organism evidence="2 3">
    <name type="scientific">Peptoniphilus koenoeneniae</name>
    <dbReference type="NCBI Taxonomy" id="507751"/>
    <lineage>
        <taxon>Bacteria</taxon>
        <taxon>Bacillati</taxon>
        <taxon>Bacillota</taxon>
        <taxon>Tissierellia</taxon>
        <taxon>Tissierellales</taxon>
        <taxon>Peptoniphilaceae</taxon>
        <taxon>Peptoniphilus</taxon>
    </lineage>
</organism>
<keyword evidence="3" id="KW-1185">Reference proteome</keyword>
<dbReference type="CDD" id="cd03421">
    <property type="entry name" value="SirA_like_N"/>
    <property type="match status" value="1"/>
</dbReference>
<dbReference type="RefSeq" id="WP_023055053.1">
    <property type="nucleotide sequence ID" value="NZ_JAUSTN010000005.1"/>
</dbReference>
<dbReference type="Proteomes" id="UP001236559">
    <property type="component" value="Unassembled WGS sequence"/>
</dbReference>
<dbReference type="InterPro" id="IPR001455">
    <property type="entry name" value="TusA-like"/>
</dbReference>
<dbReference type="SUPFAM" id="SSF64307">
    <property type="entry name" value="SirA-like"/>
    <property type="match status" value="1"/>
</dbReference>
<dbReference type="InterPro" id="IPR036868">
    <property type="entry name" value="TusA-like_sf"/>
</dbReference>
<evidence type="ECO:0000313" key="2">
    <source>
        <dbReference type="EMBL" id="MDQ0275185.1"/>
    </source>
</evidence>
<evidence type="ECO:0000313" key="3">
    <source>
        <dbReference type="Proteomes" id="UP001236559"/>
    </source>
</evidence>
<dbReference type="NCBIfam" id="TIGR03527">
    <property type="entry name" value="selenium_YedF"/>
    <property type="match status" value="1"/>
</dbReference>
<sequence>MKIIDARGIPCPKPVIMSKKFIEDEKEKEFTVLVDNLIATENLSKLAEQMGYITKVKENSKTDFEVLFTQNGEKKESKKVSESSDAYIVVISSDMMGVGDEDFSKKLLGGFIYALTEQNHLPEKIIFYNKGVYIPATWEDSIKDLKFLEERGVEIFSCGLCAGQYGLKEKIQVGTITNMYEIARLMATYRVVKP</sequence>
<gene>
    <name evidence="2" type="ORF">J2S72_001209</name>
</gene>
<protein>
    <submittedName>
        <fullName evidence="2">Selenium metabolism protein YedF</fullName>
    </submittedName>
</protein>